<name>A0ABC8AKQ7_9NOCA</name>
<sequence>MRNTPAGIVFLFTFSTLARAPSPSTLEAIMATYFDPKAWSPLRAVDLGMDLGRRLFDQSWLDQWTSFTSAWREPAADFGAGTVTALMPDVLMTLLSEGILSRFGGQEVSATLLGHDLRATLQTLKVRRRGAHFQTKTVLTGLYWNRHPIEELTVIAHGVRLIPGVPTKVRAAQLDLNGVISVAALLEWINSWQPDWELEPAEDGLVLAKHRRRRIRALAAAEITDNVLSITVHRAHWRKVRAPKRFTTLNPIPLTGLPSKARISRAERVGDQVIFSADLPAVTGSFDLAQMRSAIVAGTTLIIF</sequence>
<dbReference type="AlphaFoldDB" id="A0ABC8AKQ7"/>
<accession>A0ABC8AKQ7</accession>
<feature type="chain" id="PRO_5044879210" evidence="1">
    <location>
        <begin position="21"/>
        <end position="304"/>
    </location>
</feature>
<dbReference type="KEGG" id="nsr:NS506_00612"/>
<organism evidence="2 3">
    <name type="scientific">Nocardia seriolae</name>
    <dbReference type="NCBI Taxonomy" id="37332"/>
    <lineage>
        <taxon>Bacteria</taxon>
        <taxon>Bacillati</taxon>
        <taxon>Actinomycetota</taxon>
        <taxon>Actinomycetes</taxon>
        <taxon>Mycobacteriales</taxon>
        <taxon>Nocardiaceae</taxon>
        <taxon>Nocardia</taxon>
    </lineage>
</organism>
<gene>
    <name evidence="2" type="ORF">NS506_00612</name>
</gene>
<protein>
    <submittedName>
        <fullName evidence="2">Uncharacterized protein</fullName>
    </submittedName>
</protein>
<evidence type="ECO:0000313" key="2">
    <source>
        <dbReference type="EMBL" id="APA94694.1"/>
    </source>
</evidence>
<dbReference type="EMBL" id="CP017839">
    <property type="protein sequence ID" value="APA94694.1"/>
    <property type="molecule type" value="Genomic_DNA"/>
</dbReference>
<proteinExistence type="predicted"/>
<evidence type="ECO:0000256" key="1">
    <source>
        <dbReference type="SAM" id="SignalP"/>
    </source>
</evidence>
<evidence type="ECO:0000313" key="3">
    <source>
        <dbReference type="Proteomes" id="UP000180166"/>
    </source>
</evidence>
<dbReference type="Proteomes" id="UP000180166">
    <property type="component" value="Chromosome"/>
</dbReference>
<feature type="signal peptide" evidence="1">
    <location>
        <begin position="1"/>
        <end position="20"/>
    </location>
</feature>
<keyword evidence="1" id="KW-0732">Signal</keyword>
<reference evidence="2 3" key="1">
    <citation type="submission" date="2016-10" db="EMBL/GenBank/DDBJ databases">
        <title>Genome sequence of Nocardia seriolae strain EM150506, isolated from Anguila japonica.</title>
        <authorList>
            <person name="Han H.-J."/>
        </authorList>
    </citation>
    <scope>NUCLEOTIDE SEQUENCE [LARGE SCALE GENOMIC DNA]</scope>
    <source>
        <strain evidence="2 3">EM150506</strain>
    </source>
</reference>